<dbReference type="GO" id="GO:0005634">
    <property type="term" value="C:nucleus"/>
    <property type="evidence" value="ECO:0007669"/>
    <property type="project" value="InterPro"/>
</dbReference>
<sequence>MFLFNQFYSNLLGIYILGGVHKLREVFFKFSVPPSAPGDSAKGWWDDAFASSVASIARGDCLRYSRDHITIKEEDDAALMRRVTHPLCAINRLLSALGAWPRGPAPCARALERTLAEHARTFAVITLAFEKVPLTSLKSSDSLLYSQVTSKQPSYLIKKVCALCYTLRSKNIPDDASADLRRCYRQCLLENYKCFCAAVCVSCPAEKFYGFLFDPTVWEKIVDPDVVYKLPLQSQWNRDRKYHVTAANVPSGGAGAGAGAGTGTLRTRVFLRTLSVDPLQYDLLPPQEQEDNAQELELCINELNSEPLVVCVSGLVNHAALLAHHAWRGALAAALGGDATGTNVKWILAQVIYNCRDKLIPHASVLRPALLQFVAKTACDSRLNGLHIDVLDTVLYWQSPLPETSYEDLATSIMCLMNTSIDNGHRTSIFGSLLSMLGKLAELYGAKELRWDGFYQYFKDPRKSKYLLSVLLTLAKHKVYIHNLLSTLSELDGKLWSQEPRLSELMGYLLSCTNESERAVYLSQHRKFLSRRAGGVDYVKLLYYTQKGYPQFVDGNMFK</sequence>
<keyword evidence="3" id="KW-1185">Reference proteome</keyword>
<dbReference type="EMBL" id="OU893351">
    <property type="protein sequence ID" value="CAG9789775.1"/>
    <property type="molecule type" value="Genomic_DNA"/>
</dbReference>
<dbReference type="InterPro" id="IPR012582">
    <property type="entry name" value="DNAPKcs_CC3"/>
</dbReference>
<dbReference type="SMART" id="SM01344">
    <property type="entry name" value="NUC194"/>
    <property type="match status" value="1"/>
</dbReference>
<dbReference type="Pfam" id="PF08163">
    <property type="entry name" value="DNAPKcs_CC3"/>
    <property type="match status" value="1"/>
</dbReference>
<gene>
    <name evidence="2" type="ORF">DIATSA_LOCUS7481</name>
</gene>
<protein>
    <recommendedName>
        <fullName evidence="1">DNA-dependent protein kinase catalytic subunit CC3 domain-containing protein</fullName>
    </recommendedName>
</protein>
<dbReference type="GO" id="GO:0006303">
    <property type="term" value="P:double-strand break repair via nonhomologous end joining"/>
    <property type="evidence" value="ECO:0007669"/>
    <property type="project" value="InterPro"/>
</dbReference>
<dbReference type="OrthoDB" id="7483012at2759"/>
<evidence type="ECO:0000259" key="1">
    <source>
        <dbReference type="SMART" id="SM01344"/>
    </source>
</evidence>
<accession>A0A9N9R5P1</accession>
<proteinExistence type="predicted"/>
<evidence type="ECO:0000313" key="3">
    <source>
        <dbReference type="Proteomes" id="UP001153714"/>
    </source>
</evidence>
<reference evidence="2" key="1">
    <citation type="submission" date="2021-12" db="EMBL/GenBank/DDBJ databases">
        <authorList>
            <person name="King R."/>
        </authorList>
    </citation>
    <scope>NUCLEOTIDE SEQUENCE</scope>
</reference>
<reference evidence="2" key="2">
    <citation type="submission" date="2022-10" db="EMBL/GenBank/DDBJ databases">
        <authorList>
            <consortium name="ENA_rothamsted_submissions"/>
            <consortium name="culmorum"/>
            <person name="King R."/>
        </authorList>
    </citation>
    <scope>NUCLEOTIDE SEQUENCE</scope>
</reference>
<name>A0A9N9R5P1_9NEOP</name>
<evidence type="ECO:0000313" key="2">
    <source>
        <dbReference type="EMBL" id="CAG9789775.1"/>
    </source>
</evidence>
<dbReference type="AlphaFoldDB" id="A0A9N9R5P1"/>
<dbReference type="Proteomes" id="UP001153714">
    <property type="component" value="Chromosome 20"/>
</dbReference>
<organism evidence="2 3">
    <name type="scientific">Diatraea saccharalis</name>
    <name type="common">sugarcane borer</name>
    <dbReference type="NCBI Taxonomy" id="40085"/>
    <lineage>
        <taxon>Eukaryota</taxon>
        <taxon>Metazoa</taxon>
        <taxon>Ecdysozoa</taxon>
        <taxon>Arthropoda</taxon>
        <taxon>Hexapoda</taxon>
        <taxon>Insecta</taxon>
        <taxon>Pterygota</taxon>
        <taxon>Neoptera</taxon>
        <taxon>Endopterygota</taxon>
        <taxon>Lepidoptera</taxon>
        <taxon>Glossata</taxon>
        <taxon>Ditrysia</taxon>
        <taxon>Pyraloidea</taxon>
        <taxon>Crambidae</taxon>
        <taxon>Crambinae</taxon>
        <taxon>Diatraea</taxon>
    </lineage>
</organism>
<feature type="domain" description="DNA-dependent protein kinase catalytic subunit CC3" evidence="1">
    <location>
        <begin position="106"/>
        <end position="408"/>
    </location>
</feature>